<dbReference type="Pfam" id="PF08447">
    <property type="entry name" value="PAS_3"/>
    <property type="match status" value="1"/>
</dbReference>
<dbReference type="GO" id="GO:0004383">
    <property type="term" value="F:guanylate cyclase activity"/>
    <property type="evidence" value="ECO:0007669"/>
    <property type="project" value="TreeGrafter"/>
</dbReference>
<dbReference type="InterPro" id="IPR029787">
    <property type="entry name" value="Nucleotide_cyclase"/>
</dbReference>
<feature type="domain" description="Guanylate cyclase" evidence="20">
    <location>
        <begin position="599"/>
        <end position="726"/>
    </location>
</feature>
<dbReference type="Gene3D" id="3.30.70.1230">
    <property type="entry name" value="Nucleotide cyclase"/>
    <property type="match status" value="1"/>
</dbReference>
<keyword evidence="7" id="KW-0547">Nucleotide-binding</keyword>
<evidence type="ECO:0000256" key="6">
    <source>
        <dbReference type="ARBA" id="ARBA00022723"/>
    </source>
</evidence>
<evidence type="ECO:0000256" key="4">
    <source>
        <dbReference type="ARBA" id="ARBA00021420"/>
    </source>
</evidence>
<evidence type="ECO:0000256" key="9">
    <source>
        <dbReference type="ARBA" id="ARBA00022842"/>
    </source>
</evidence>
<comment type="similarity">
    <text evidence="17">Belongs to the adenylyl cyclase class-4/guanylyl cyclase family.</text>
</comment>
<dbReference type="SMART" id="SM00065">
    <property type="entry name" value="GAF"/>
    <property type="match status" value="1"/>
</dbReference>
<dbReference type="NCBIfam" id="TIGR00229">
    <property type="entry name" value="sensory_box"/>
    <property type="match status" value="2"/>
</dbReference>
<evidence type="ECO:0000256" key="17">
    <source>
        <dbReference type="RuleBase" id="RU000405"/>
    </source>
</evidence>
<dbReference type="SMART" id="SM00091">
    <property type="entry name" value="PAS"/>
    <property type="match status" value="3"/>
</dbReference>
<dbReference type="PROSITE" id="PS50112">
    <property type="entry name" value="PAS"/>
    <property type="match status" value="1"/>
</dbReference>
<keyword evidence="11" id="KW-0115">cAMP biosynthesis</keyword>
<keyword evidence="6" id="KW-0479">Metal-binding</keyword>
<evidence type="ECO:0000313" key="21">
    <source>
        <dbReference type="EMBL" id="AFZ18601.1"/>
    </source>
</evidence>
<evidence type="ECO:0000256" key="1">
    <source>
        <dbReference type="ARBA" id="ARBA00001593"/>
    </source>
</evidence>
<keyword evidence="9" id="KW-0460">Magnesium</keyword>
<dbReference type="GO" id="GO:0005524">
    <property type="term" value="F:ATP binding"/>
    <property type="evidence" value="ECO:0007669"/>
    <property type="project" value="UniProtKB-KW"/>
</dbReference>
<dbReference type="InterPro" id="IPR003018">
    <property type="entry name" value="GAF"/>
</dbReference>
<keyword evidence="5" id="KW-0812">Transmembrane</keyword>
<dbReference type="STRING" id="1173027.Mic7113_2818"/>
<dbReference type="InterPro" id="IPR013656">
    <property type="entry name" value="PAS_4"/>
</dbReference>
<feature type="domain" description="PAS" evidence="18">
    <location>
        <begin position="19"/>
        <end position="74"/>
    </location>
</feature>
<dbReference type="SMART" id="SM00044">
    <property type="entry name" value="CYCc"/>
    <property type="match status" value="1"/>
</dbReference>
<dbReference type="AlphaFoldDB" id="K9WFP5"/>
<dbReference type="eggNOG" id="COG2202">
    <property type="taxonomic scope" value="Bacteria"/>
</dbReference>
<dbReference type="KEGG" id="mic:Mic7113_2818"/>
<dbReference type="eggNOG" id="COG2114">
    <property type="taxonomic scope" value="Bacteria"/>
</dbReference>
<dbReference type="InterPro" id="IPR013655">
    <property type="entry name" value="PAS_fold_3"/>
</dbReference>
<dbReference type="HOGENOM" id="CLU_017772_0_0_3"/>
<evidence type="ECO:0000256" key="3">
    <source>
        <dbReference type="ARBA" id="ARBA00012201"/>
    </source>
</evidence>
<dbReference type="RefSeq" id="WP_015182750.1">
    <property type="nucleotide sequence ID" value="NC_019738.1"/>
</dbReference>
<dbReference type="eggNOG" id="COG2203">
    <property type="taxonomic scope" value="Bacteria"/>
</dbReference>
<evidence type="ECO:0000256" key="15">
    <source>
        <dbReference type="ARBA" id="ARBA00032637"/>
    </source>
</evidence>
<evidence type="ECO:0000256" key="2">
    <source>
        <dbReference type="ARBA" id="ARBA00004370"/>
    </source>
</evidence>
<dbReference type="PROSITE" id="PS50125">
    <property type="entry name" value="GUANYLATE_CYCLASE_2"/>
    <property type="match status" value="1"/>
</dbReference>
<dbReference type="Pfam" id="PF08448">
    <property type="entry name" value="PAS_4"/>
    <property type="match status" value="1"/>
</dbReference>
<dbReference type="GO" id="GO:0005886">
    <property type="term" value="C:plasma membrane"/>
    <property type="evidence" value="ECO:0007669"/>
    <property type="project" value="TreeGrafter"/>
</dbReference>
<dbReference type="Gene3D" id="3.30.450.40">
    <property type="match status" value="1"/>
</dbReference>
<dbReference type="SUPFAM" id="SSF55781">
    <property type="entry name" value="GAF domain-like"/>
    <property type="match status" value="1"/>
</dbReference>
<evidence type="ECO:0000259" key="20">
    <source>
        <dbReference type="PROSITE" id="PS50125"/>
    </source>
</evidence>
<dbReference type="Gene3D" id="3.30.450.20">
    <property type="entry name" value="PAS domain"/>
    <property type="match status" value="3"/>
</dbReference>
<dbReference type="InterPro" id="IPR029016">
    <property type="entry name" value="GAF-like_dom_sf"/>
</dbReference>
<dbReference type="PROSITE" id="PS00452">
    <property type="entry name" value="GUANYLATE_CYCLASE_1"/>
    <property type="match status" value="1"/>
</dbReference>
<evidence type="ECO:0000256" key="14">
    <source>
        <dbReference type="ARBA" id="ARBA00032597"/>
    </source>
</evidence>
<dbReference type="GO" id="GO:0004016">
    <property type="term" value="F:adenylate cyclase activity"/>
    <property type="evidence" value="ECO:0007669"/>
    <property type="project" value="UniProtKB-EC"/>
</dbReference>
<evidence type="ECO:0000259" key="18">
    <source>
        <dbReference type="PROSITE" id="PS50112"/>
    </source>
</evidence>
<dbReference type="CDD" id="cd07302">
    <property type="entry name" value="CHD"/>
    <property type="match status" value="1"/>
</dbReference>
<dbReference type="PATRIC" id="fig|1173027.3.peg.3095"/>
<gene>
    <name evidence="21" type="ORF">Mic7113_2818</name>
</gene>
<feature type="domain" description="PAC" evidence="19">
    <location>
        <begin position="77"/>
        <end position="129"/>
    </location>
</feature>
<dbReference type="GO" id="GO:0007168">
    <property type="term" value="P:receptor guanylyl cyclase signaling pathway"/>
    <property type="evidence" value="ECO:0007669"/>
    <property type="project" value="TreeGrafter"/>
</dbReference>
<dbReference type="OrthoDB" id="456159at2"/>
<comment type="subunit">
    <text evidence="16">Homodimer. Can also exist as monomer.</text>
</comment>
<comment type="subcellular location">
    <subcellularLocation>
        <location evidence="2">Membrane</location>
    </subcellularLocation>
</comment>
<evidence type="ECO:0000256" key="7">
    <source>
        <dbReference type="ARBA" id="ARBA00022741"/>
    </source>
</evidence>
<dbReference type="InterPro" id="IPR050401">
    <property type="entry name" value="Cyclic_nucleotide_synthase"/>
</dbReference>
<dbReference type="GO" id="GO:0046872">
    <property type="term" value="F:metal ion binding"/>
    <property type="evidence" value="ECO:0007669"/>
    <property type="project" value="UniProtKB-KW"/>
</dbReference>
<dbReference type="CDD" id="cd00130">
    <property type="entry name" value="PAS"/>
    <property type="match status" value="2"/>
</dbReference>
<evidence type="ECO:0000256" key="11">
    <source>
        <dbReference type="ARBA" id="ARBA00022998"/>
    </source>
</evidence>
<dbReference type="InterPro" id="IPR001054">
    <property type="entry name" value="A/G_cyclase"/>
</dbReference>
<dbReference type="InterPro" id="IPR018297">
    <property type="entry name" value="A/G_cyclase_CS"/>
</dbReference>
<keyword evidence="8" id="KW-0067">ATP-binding</keyword>
<dbReference type="PANTHER" id="PTHR11920:SF335">
    <property type="entry name" value="GUANYLATE CYCLASE"/>
    <property type="match status" value="1"/>
</dbReference>
<proteinExistence type="inferred from homology"/>
<reference evidence="21 22" key="1">
    <citation type="submission" date="2012-06" db="EMBL/GenBank/DDBJ databases">
        <title>Finished chromosome of genome of Microcoleus sp. PCC 7113.</title>
        <authorList>
            <consortium name="US DOE Joint Genome Institute"/>
            <person name="Gugger M."/>
            <person name="Coursin T."/>
            <person name="Rippka R."/>
            <person name="Tandeau De Marsac N."/>
            <person name="Huntemann M."/>
            <person name="Wei C.-L."/>
            <person name="Han J."/>
            <person name="Detter J.C."/>
            <person name="Han C."/>
            <person name="Tapia R."/>
            <person name="Chen A."/>
            <person name="Kyrpides N."/>
            <person name="Mavromatis K."/>
            <person name="Markowitz V."/>
            <person name="Szeto E."/>
            <person name="Ivanova N."/>
            <person name="Pagani I."/>
            <person name="Pati A."/>
            <person name="Goodwin L."/>
            <person name="Nordberg H.P."/>
            <person name="Cantor M.N."/>
            <person name="Hua S.X."/>
            <person name="Woyke T."/>
            <person name="Kerfeld C.A."/>
        </authorList>
    </citation>
    <scope>NUCLEOTIDE SEQUENCE [LARGE SCALE GENOMIC DNA]</scope>
    <source>
        <strain evidence="21 22">PCC 7113</strain>
    </source>
</reference>
<dbReference type="PROSITE" id="PS50113">
    <property type="entry name" value="PAC"/>
    <property type="match status" value="1"/>
</dbReference>
<dbReference type="PANTHER" id="PTHR11920">
    <property type="entry name" value="GUANYLYL CYCLASE"/>
    <property type="match status" value="1"/>
</dbReference>
<dbReference type="EMBL" id="CP003630">
    <property type="protein sequence ID" value="AFZ18601.1"/>
    <property type="molecule type" value="Genomic_DNA"/>
</dbReference>
<dbReference type="FunFam" id="3.30.70.1230:FF:000033">
    <property type="entry name" value="Adenylate cyclase"/>
    <property type="match status" value="1"/>
</dbReference>
<evidence type="ECO:0000256" key="16">
    <source>
        <dbReference type="ARBA" id="ARBA00064436"/>
    </source>
</evidence>
<dbReference type="InterPro" id="IPR000014">
    <property type="entry name" value="PAS"/>
</dbReference>
<keyword evidence="12" id="KW-0472">Membrane</keyword>
<name>K9WFP5_9CYAN</name>
<evidence type="ECO:0000256" key="12">
    <source>
        <dbReference type="ARBA" id="ARBA00023136"/>
    </source>
</evidence>
<evidence type="ECO:0000313" key="22">
    <source>
        <dbReference type="Proteomes" id="UP000010471"/>
    </source>
</evidence>
<dbReference type="SUPFAM" id="SSF55073">
    <property type="entry name" value="Nucleotide cyclase"/>
    <property type="match status" value="1"/>
</dbReference>
<dbReference type="InterPro" id="IPR035965">
    <property type="entry name" value="PAS-like_dom_sf"/>
</dbReference>
<comment type="catalytic activity">
    <reaction evidence="1">
        <text>ATP = 3',5'-cyclic AMP + diphosphate</text>
        <dbReference type="Rhea" id="RHEA:15389"/>
        <dbReference type="ChEBI" id="CHEBI:30616"/>
        <dbReference type="ChEBI" id="CHEBI:33019"/>
        <dbReference type="ChEBI" id="CHEBI:58165"/>
        <dbReference type="EC" id="4.6.1.1"/>
    </reaction>
</comment>
<keyword evidence="10" id="KW-1133">Transmembrane helix</keyword>
<dbReference type="GO" id="GO:0001653">
    <property type="term" value="F:peptide receptor activity"/>
    <property type="evidence" value="ECO:0007669"/>
    <property type="project" value="TreeGrafter"/>
</dbReference>
<dbReference type="InterPro" id="IPR001610">
    <property type="entry name" value="PAC"/>
</dbReference>
<evidence type="ECO:0000256" key="8">
    <source>
        <dbReference type="ARBA" id="ARBA00022840"/>
    </source>
</evidence>
<evidence type="ECO:0000256" key="5">
    <source>
        <dbReference type="ARBA" id="ARBA00022692"/>
    </source>
</evidence>
<sequence>MAFSKQMSNVPGMVYCMSIDRDWTCQFVSEGSYDLTGYQPEDLINNRRVSYRQIIHPEDQNLVQLERQSALADRRPFQIVYRILTATEELKWVWEQGRGTFDSNGEILAIEGFVLDITVRKRAEQKVELLLAISQAINSAPDFLTALEVALRLVCETTGWIYSEVWVPAADGTALECSRSWYRKRTDIDGTLASALDHFRDYSEVLTFLPNEELPGRVWYRGEPEWISDLSAESDDIFLRLKLASDSGLKAAFAVPIVAPSSTSMATTQDSSSVLAVLAFFMLEGHQQNQYWMELVSVVSAQLGTALQQKKAEAEMSALFAAMNDVVLVIDASGRCRKIAPTNPVSVYKPPANLLGKTLHEHFPPAQAELLLSSIREALLSEQTISIEYSLTISQQEVWLSTSISPLSEDSVICVVRDISTQKLLEDNLRTSEKKMRVFFEAMTSIVLILDIQENEIGNIEIAPTNPDRLYEPGVDAIGQTIEQFFSDERAEEWLKRIRLALDTQQTINFDYSLFLGEKEVWFSAGISPIAETSILWVARDITDRKQAEEALRLEQDKSERLLLNILPKLIANRLKQEQPTLEKQSGAAPIAESFEDVTILFADIVGFTPLSTRLPPIELVNLLNQIFSKFDHIAQKYKVEKIKTIGDAYMVVGGLPVPSDYHAEAIAHMALDMQQAIDRFQIEQGESFQIRIGINTGPVVAGVIGINKFIYDLWGDAVNVASRMESSGIPGKIQVTDQTYQRLKDQFELEERGSIIIKGKGKMMTYWLTGRKVN</sequence>
<dbReference type="GO" id="GO:0006171">
    <property type="term" value="P:cAMP biosynthetic process"/>
    <property type="evidence" value="ECO:0007669"/>
    <property type="project" value="UniProtKB-KW"/>
</dbReference>
<dbReference type="SUPFAM" id="SSF55785">
    <property type="entry name" value="PYP-like sensor domain (PAS domain)"/>
    <property type="match status" value="3"/>
</dbReference>
<evidence type="ECO:0000256" key="10">
    <source>
        <dbReference type="ARBA" id="ARBA00022989"/>
    </source>
</evidence>
<dbReference type="EC" id="4.6.1.1" evidence="3"/>
<keyword evidence="22" id="KW-1185">Reference proteome</keyword>
<dbReference type="Pfam" id="PF00211">
    <property type="entry name" value="Guanylate_cyc"/>
    <property type="match status" value="1"/>
</dbReference>
<evidence type="ECO:0000259" key="19">
    <source>
        <dbReference type="PROSITE" id="PS50113"/>
    </source>
</evidence>
<evidence type="ECO:0000256" key="13">
    <source>
        <dbReference type="ARBA" id="ARBA00023239"/>
    </source>
</evidence>
<accession>K9WFP5</accession>
<dbReference type="InterPro" id="IPR000700">
    <property type="entry name" value="PAS-assoc_C"/>
</dbReference>
<dbReference type="SMART" id="SM00086">
    <property type="entry name" value="PAC"/>
    <property type="match status" value="2"/>
</dbReference>
<dbReference type="Proteomes" id="UP000010471">
    <property type="component" value="Chromosome"/>
</dbReference>
<keyword evidence="13 17" id="KW-0456">Lyase</keyword>
<organism evidence="21 22">
    <name type="scientific">Allocoleopsis franciscana PCC 7113</name>
    <dbReference type="NCBI Taxonomy" id="1173027"/>
    <lineage>
        <taxon>Bacteria</taxon>
        <taxon>Bacillati</taxon>
        <taxon>Cyanobacteriota</taxon>
        <taxon>Cyanophyceae</taxon>
        <taxon>Coleofasciculales</taxon>
        <taxon>Coleofasciculaceae</taxon>
        <taxon>Allocoleopsis</taxon>
        <taxon>Allocoleopsis franciscana</taxon>
    </lineage>
</organism>
<dbReference type="GO" id="GO:0035556">
    <property type="term" value="P:intracellular signal transduction"/>
    <property type="evidence" value="ECO:0007669"/>
    <property type="project" value="InterPro"/>
</dbReference>
<protein>
    <recommendedName>
        <fullName evidence="4">Adenylate cyclase</fullName>
        <ecNumber evidence="3">4.6.1.1</ecNumber>
    </recommendedName>
    <alternativeName>
        <fullName evidence="14">ATP pyrophosphate-lyase</fullName>
    </alternativeName>
    <alternativeName>
        <fullName evidence="15">Adenylyl cyclase</fullName>
    </alternativeName>
</protein>